<evidence type="ECO:0000313" key="2">
    <source>
        <dbReference type="EMBL" id="KAL3807520.1"/>
    </source>
</evidence>
<proteinExistence type="predicted"/>
<dbReference type="Proteomes" id="UP001530377">
    <property type="component" value="Unassembled WGS sequence"/>
</dbReference>
<comment type="caution">
    <text evidence="2">The sequence shown here is derived from an EMBL/GenBank/DDBJ whole genome shotgun (WGS) entry which is preliminary data.</text>
</comment>
<sequence length="568" mass="61951">MGYGRRWNNRRSRNDNNVMMTRRRDDRARPMITTEARTSTTAEYERSLLSEMLPDTQRFSARAVRYNERQQPMVGSDAYLTSSMSNNGRVARGSRNNYVRDMQSYEYAQQPSLLSVILPDPPRSSAYAIRNRNNAPSIVGSDAYASQSMKGGRGEYYDGDGTTQQPSGPTGQMQTSFLSDMLPDNRRLLASAIGYNVPPVVGSDASLSQSSQQTSMLSGYLPDTQRSSAVTTKYYSPPTVIGSDASLSTMRSRGYNGQEDSFYGTSDASLSQSSQQTSMLSRYLPDTQRYSAVTTKYYSPPTIIGSDASLSTTRSRGYNGQEDSYYGQDSQPFGFAQQTSVLSEMLPDTQRNSAEAIRYNEPPVVGSDASLSPSTPRGYSSGAERNFVTIGPKKSPMLDWFSASTSNPGVSFPPTDYDNGNSLSALASSFQVSRPSSRTYNDGSVVGGFSPSNGIGGSDAMGGGGTGMGRAFDHGVGDQSPVESIRDAGVKVQPNSVLGSIASASRRRMKEIERYVYQEDNMSFPNANRFTPQRGSIDKDYSGYDGQNYGDNDYYDPYQSGDQTSFAP</sequence>
<feature type="region of interest" description="Disordered" evidence="1">
    <location>
        <begin position="1"/>
        <end position="25"/>
    </location>
</feature>
<organism evidence="2 3">
    <name type="scientific">Cyclostephanos tholiformis</name>
    <dbReference type="NCBI Taxonomy" id="382380"/>
    <lineage>
        <taxon>Eukaryota</taxon>
        <taxon>Sar</taxon>
        <taxon>Stramenopiles</taxon>
        <taxon>Ochrophyta</taxon>
        <taxon>Bacillariophyta</taxon>
        <taxon>Coscinodiscophyceae</taxon>
        <taxon>Thalassiosirophycidae</taxon>
        <taxon>Stephanodiscales</taxon>
        <taxon>Stephanodiscaceae</taxon>
        <taxon>Cyclostephanos</taxon>
    </lineage>
</organism>
<reference evidence="2 3" key="1">
    <citation type="submission" date="2024-10" db="EMBL/GenBank/DDBJ databases">
        <title>Updated reference genomes for cyclostephanoid diatoms.</title>
        <authorList>
            <person name="Roberts W.R."/>
            <person name="Alverson A.J."/>
        </authorList>
    </citation>
    <scope>NUCLEOTIDE SEQUENCE [LARGE SCALE GENOMIC DNA]</scope>
    <source>
        <strain evidence="2 3">AJA228-03</strain>
    </source>
</reference>
<gene>
    <name evidence="2" type="ORF">ACHAXA_000096</name>
</gene>
<evidence type="ECO:0000256" key="1">
    <source>
        <dbReference type="SAM" id="MobiDB-lite"/>
    </source>
</evidence>
<feature type="compositionally biased region" description="Polar residues" evidence="1">
    <location>
        <begin position="521"/>
        <end position="534"/>
    </location>
</feature>
<evidence type="ECO:0000313" key="3">
    <source>
        <dbReference type="Proteomes" id="UP001530377"/>
    </source>
</evidence>
<accession>A0ABD3R3F9</accession>
<name>A0ABD3R3F9_9STRA</name>
<protein>
    <submittedName>
        <fullName evidence="2">Uncharacterized protein</fullName>
    </submittedName>
</protein>
<feature type="region of interest" description="Disordered" evidence="1">
    <location>
        <begin position="521"/>
        <end position="568"/>
    </location>
</feature>
<feature type="compositionally biased region" description="Low complexity" evidence="1">
    <location>
        <begin position="543"/>
        <end position="559"/>
    </location>
</feature>
<dbReference type="EMBL" id="JALLPB020000619">
    <property type="protein sequence ID" value="KAL3807520.1"/>
    <property type="molecule type" value="Genomic_DNA"/>
</dbReference>
<feature type="region of interest" description="Disordered" evidence="1">
    <location>
        <begin position="364"/>
        <end position="385"/>
    </location>
</feature>
<feature type="compositionally biased region" description="Polar residues" evidence="1">
    <location>
        <begin position="369"/>
        <end position="378"/>
    </location>
</feature>
<keyword evidence="3" id="KW-1185">Reference proteome</keyword>
<feature type="compositionally biased region" description="Polar residues" evidence="1">
    <location>
        <begin position="161"/>
        <end position="171"/>
    </location>
</feature>
<feature type="region of interest" description="Disordered" evidence="1">
    <location>
        <begin position="149"/>
        <end position="171"/>
    </location>
</feature>
<dbReference type="AlphaFoldDB" id="A0ABD3R3F9"/>